<dbReference type="InterPro" id="IPR033138">
    <property type="entry name" value="Cu_oxidase_CS"/>
</dbReference>
<dbReference type="AlphaFoldDB" id="A0A921TFZ7"/>
<protein>
    <submittedName>
        <fullName evidence="9">Copper oxidase</fullName>
    </submittedName>
</protein>
<keyword evidence="3" id="KW-0560">Oxidoreductase</keyword>
<dbReference type="SUPFAM" id="SSF49503">
    <property type="entry name" value="Cupredoxins"/>
    <property type="match status" value="3"/>
</dbReference>
<dbReference type="CDD" id="cd13874">
    <property type="entry name" value="CuRO_2_CopA"/>
    <property type="match status" value="1"/>
</dbReference>
<feature type="domain" description="Plastocyanin-like" evidence="7">
    <location>
        <begin position="483"/>
        <end position="599"/>
    </location>
</feature>
<keyword evidence="10" id="KW-1185">Reference proteome</keyword>
<dbReference type="InterPro" id="IPR006376">
    <property type="entry name" value="Cu-R_CopA"/>
</dbReference>
<dbReference type="InterPro" id="IPR001117">
    <property type="entry name" value="Cu-oxidase_2nd"/>
</dbReference>
<evidence type="ECO:0000256" key="3">
    <source>
        <dbReference type="ARBA" id="ARBA00023002"/>
    </source>
</evidence>
<dbReference type="Proteomes" id="UP000717981">
    <property type="component" value="Unassembled WGS sequence"/>
</dbReference>
<dbReference type="GO" id="GO:0016491">
    <property type="term" value="F:oxidoreductase activity"/>
    <property type="evidence" value="ECO:0007669"/>
    <property type="project" value="UniProtKB-KW"/>
</dbReference>
<name>A0A921TFZ7_9GAMM</name>
<organism evidence="9 10">
    <name type="scientific">Pseudoxanthomonas taiwanensis</name>
    <dbReference type="NCBI Taxonomy" id="176598"/>
    <lineage>
        <taxon>Bacteria</taxon>
        <taxon>Pseudomonadati</taxon>
        <taxon>Pseudomonadota</taxon>
        <taxon>Gammaproteobacteria</taxon>
        <taxon>Lysobacterales</taxon>
        <taxon>Lysobacteraceae</taxon>
        <taxon>Pseudoxanthomonas</taxon>
    </lineage>
</organism>
<sequence length="600" mass="66388">MSSDSFGRAEGLSSPSRRRFVQGLAVGGAVATLGLWPRSSWAVKAEGVPNVLSGTEFDLTIGETPMNFTGATRPAITVNGSIPAPLLRWREGTTVTLRVRNALPPGSIHGDQTSIHWHGILLPANMDGVPGLSFNGINRGETYQYRFNVVQGGTYWYHSHSGFQEQAGLYGPLVIEPLEPEPFAYDRDYVVMLSDWTDLDPARLFERLKKRSDYDNYYKRTVGDFLDDVRTQGLRATLADRGMWGRMRMTPTDLSDVNGNTYTYLMNGMTSLGNWTGLFRSGEKVRLRFINGSAMTYFDVRIPGLKMTVVAADGQYVHPVTVDEFRIAVAETFDVIVEPAGQDAFTIFAQDSGRTGYVSGTLAVREGLRAPVPAVDPRPILTMADMGHGGMDHGGGHAAMDRAAHGAAAQPDPHAGHAAHRGQGQGMQTHPASEAGNPLVDMQAMTAQPRLSDPGVGLRDNGRRVLTYADLRSTFRDPDGREPGRTVELHLTGHMERFAWSFDGVKFADAEPLRLNYGERMRIVLVNDTMMSHPIHLHGLWSDLEDESGNFMVRKHTIDMPPGTKRSYRVRADALGRWAYHCHLLYHMEAGMFREVRVEE</sequence>
<dbReference type="InterPro" id="IPR002355">
    <property type="entry name" value="Cu_oxidase_Cu_BS"/>
</dbReference>
<evidence type="ECO:0000259" key="7">
    <source>
        <dbReference type="Pfam" id="PF07731"/>
    </source>
</evidence>
<dbReference type="Pfam" id="PF07732">
    <property type="entry name" value="Cu-oxidase_3"/>
    <property type="match status" value="1"/>
</dbReference>
<dbReference type="GO" id="GO:0005507">
    <property type="term" value="F:copper ion binding"/>
    <property type="evidence" value="ECO:0007669"/>
    <property type="project" value="InterPro"/>
</dbReference>
<dbReference type="EMBL" id="PDWK01000017">
    <property type="protein sequence ID" value="KAF1689645.1"/>
    <property type="molecule type" value="Genomic_DNA"/>
</dbReference>
<dbReference type="PROSITE" id="PS00079">
    <property type="entry name" value="MULTICOPPER_OXIDASE1"/>
    <property type="match status" value="2"/>
</dbReference>
<keyword evidence="4" id="KW-0186">Copper</keyword>
<feature type="domain" description="Plastocyanin-like" evidence="8">
    <location>
        <begin position="62"/>
        <end position="177"/>
    </location>
</feature>
<evidence type="ECO:0000256" key="5">
    <source>
        <dbReference type="SAM" id="MobiDB-lite"/>
    </source>
</evidence>
<dbReference type="InterPro" id="IPR006311">
    <property type="entry name" value="TAT_signal"/>
</dbReference>
<gene>
    <name evidence="9" type="ORF">CR938_04970</name>
</gene>
<dbReference type="CDD" id="cd13896">
    <property type="entry name" value="CuRO_3_CopA"/>
    <property type="match status" value="1"/>
</dbReference>
<keyword evidence="1" id="KW-0479">Metal-binding</keyword>
<dbReference type="InterPro" id="IPR045087">
    <property type="entry name" value="Cu-oxidase_fam"/>
</dbReference>
<dbReference type="Gene3D" id="2.60.40.420">
    <property type="entry name" value="Cupredoxins - blue copper proteins"/>
    <property type="match status" value="3"/>
</dbReference>
<dbReference type="InterPro" id="IPR008972">
    <property type="entry name" value="Cupredoxin"/>
</dbReference>
<reference evidence="9" key="1">
    <citation type="submission" date="2017-10" db="EMBL/GenBank/DDBJ databases">
        <title>Whole genome sequencing of members of genus Pseudoxanthomonas.</title>
        <authorList>
            <person name="Kumar S."/>
            <person name="Bansal K."/>
            <person name="Kaur A."/>
            <person name="Patil P."/>
            <person name="Sharma S."/>
            <person name="Patil P.B."/>
        </authorList>
    </citation>
    <scope>NUCLEOTIDE SEQUENCE</scope>
    <source>
        <strain evidence="9">DSM 22914</strain>
    </source>
</reference>
<dbReference type="InterPro" id="IPR011707">
    <property type="entry name" value="Cu-oxidase-like_N"/>
</dbReference>
<feature type="domain" description="Plastocyanin-like" evidence="6">
    <location>
        <begin position="189"/>
        <end position="362"/>
    </location>
</feature>
<dbReference type="InterPro" id="IPR034279">
    <property type="entry name" value="CuRO_3_CopA"/>
</dbReference>
<dbReference type="OrthoDB" id="9757546at2"/>
<dbReference type="PANTHER" id="PTHR11709:SF394">
    <property type="entry name" value="FI03373P-RELATED"/>
    <property type="match status" value="1"/>
</dbReference>
<comment type="caution">
    <text evidence="9">The sequence shown here is derived from an EMBL/GenBank/DDBJ whole genome shotgun (WGS) entry which is preliminary data.</text>
</comment>
<keyword evidence="2" id="KW-0732">Signal</keyword>
<dbReference type="PROSITE" id="PS51318">
    <property type="entry name" value="TAT"/>
    <property type="match status" value="1"/>
</dbReference>
<dbReference type="InterPro" id="IPR019546">
    <property type="entry name" value="TAT_signal_bac_arc"/>
</dbReference>
<dbReference type="PANTHER" id="PTHR11709">
    <property type="entry name" value="MULTI-COPPER OXIDASE"/>
    <property type="match status" value="1"/>
</dbReference>
<dbReference type="GO" id="GO:0042597">
    <property type="term" value="C:periplasmic space"/>
    <property type="evidence" value="ECO:0007669"/>
    <property type="project" value="InterPro"/>
</dbReference>
<evidence type="ECO:0000313" key="10">
    <source>
        <dbReference type="Proteomes" id="UP000717981"/>
    </source>
</evidence>
<feature type="region of interest" description="Disordered" evidence="5">
    <location>
        <begin position="406"/>
        <end position="434"/>
    </location>
</feature>
<evidence type="ECO:0000256" key="1">
    <source>
        <dbReference type="ARBA" id="ARBA00022723"/>
    </source>
</evidence>
<dbReference type="PROSITE" id="PS00080">
    <property type="entry name" value="MULTICOPPER_OXIDASE2"/>
    <property type="match status" value="1"/>
</dbReference>
<dbReference type="InterPro" id="IPR011706">
    <property type="entry name" value="Cu-oxidase_C"/>
</dbReference>
<evidence type="ECO:0000259" key="6">
    <source>
        <dbReference type="Pfam" id="PF00394"/>
    </source>
</evidence>
<dbReference type="Pfam" id="PF07731">
    <property type="entry name" value="Cu-oxidase_2"/>
    <property type="match status" value="1"/>
</dbReference>
<proteinExistence type="predicted"/>
<dbReference type="NCBIfam" id="TIGR01480">
    <property type="entry name" value="copper_res_A"/>
    <property type="match status" value="1"/>
</dbReference>
<evidence type="ECO:0000259" key="8">
    <source>
        <dbReference type="Pfam" id="PF07732"/>
    </source>
</evidence>
<dbReference type="InterPro" id="IPR034282">
    <property type="entry name" value="CuRO_2_CopA"/>
</dbReference>
<evidence type="ECO:0000256" key="2">
    <source>
        <dbReference type="ARBA" id="ARBA00022729"/>
    </source>
</evidence>
<evidence type="ECO:0000256" key="4">
    <source>
        <dbReference type="ARBA" id="ARBA00023008"/>
    </source>
</evidence>
<dbReference type="Pfam" id="PF00394">
    <property type="entry name" value="Cu-oxidase"/>
    <property type="match status" value="1"/>
</dbReference>
<evidence type="ECO:0000313" key="9">
    <source>
        <dbReference type="EMBL" id="KAF1689645.1"/>
    </source>
</evidence>
<accession>A0A921TFZ7</accession>
<dbReference type="RefSeq" id="WP_162123935.1">
    <property type="nucleotide sequence ID" value="NZ_PDWK01000017.1"/>
</dbReference>
<dbReference type="NCBIfam" id="TIGR01409">
    <property type="entry name" value="TAT_signal_seq"/>
    <property type="match status" value="1"/>
</dbReference>